<reference evidence="19" key="1">
    <citation type="journal article" date="2019" name="Int J Environ Res Public Health">
        <title>Characterization of Chromosome-Mediated BlaOXA-894 in Shewanella xiamenensis Isolated from Pig Wastewater.</title>
        <authorList>
            <person name="Zou H."/>
            <person name="Zhou Z."/>
            <person name="Xia H."/>
            <person name="Zhao Q."/>
            <person name="Li X."/>
        </authorList>
    </citation>
    <scope>NUCLEOTIDE SEQUENCE</scope>
    <source>
        <strain evidence="19">2015oxa</strain>
    </source>
</reference>
<dbReference type="GO" id="GO:0045259">
    <property type="term" value="C:proton-transporting ATP synthase complex"/>
    <property type="evidence" value="ECO:0007669"/>
    <property type="project" value="UniProtKB-KW"/>
</dbReference>
<dbReference type="RefSeq" id="WP_011624645.1">
    <property type="nucleotide sequence ID" value="NZ_AP025014.1"/>
</dbReference>
<dbReference type="AlphaFoldDB" id="A0A1E3UV97"/>
<evidence type="ECO:0000256" key="7">
    <source>
        <dbReference type="ARBA" id="ARBA00022475"/>
    </source>
</evidence>
<keyword evidence="12 15" id="KW-0066">ATP synthesis</keyword>
<keyword evidence="9 15" id="KW-0406">Ion transport</keyword>
<dbReference type="GeneID" id="94725957"/>
<evidence type="ECO:0000313" key="20">
    <source>
        <dbReference type="EMBL" id="MDI5833221.1"/>
    </source>
</evidence>
<keyword evidence="10 15" id="KW-0472">Membrane</keyword>
<accession>A0A1E3UV97</accession>
<evidence type="ECO:0000256" key="2">
    <source>
        <dbReference type="ARBA" id="ARBA00004202"/>
    </source>
</evidence>
<dbReference type="PANTHER" id="PTHR13822">
    <property type="entry name" value="ATP SYNTHASE DELTA/EPSILON CHAIN"/>
    <property type="match status" value="1"/>
</dbReference>
<evidence type="ECO:0000256" key="16">
    <source>
        <dbReference type="RuleBase" id="RU003656"/>
    </source>
</evidence>
<dbReference type="SUPFAM" id="SSF51344">
    <property type="entry name" value="Epsilon subunit of F1F0-ATP synthase N-terminal domain"/>
    <property type="match status" value="1"/>
</dbReference>
<reference evidence="21" key="4">
    <citation type="submission" date="2023-05" db="EMBL/GenBank/DDBJ databases">
        <title>Colonisation of extended spectrum b-lactamase- and carbapenemase-producing bacteria on hospital surfaces from low- and middle-income countries.</title>
        <authorList>
            <person name="Nieto-Rosado M."/>
            <person name="Sands K."/>
            <person name="Iregbu K."/>
            <person name="Zahra R."/>
            <person name="Mazarati J.B."/>
            <person name="Mehtar S."/>
            <person name="Barnards-Group B."/>
            <person name="Walsh T.R."/>
        </authorList>
    </citation>
    <scope>NUCLEOTIDE SEQUENCE</scope>
    <source>
        <strain evidence="21">PP-E493</strain>
    </source>
</reference>
<gene>
    <name evidence="15 19" type="primary">atpC</name>
    <name evidence="19" type="ORF">E2650_19050</name>
    <name evidence="20" type="ORF">ODY93_16695</name>
    <name evidence="21" type="ORF">QM089_19415</name>
</gene>
<reference evidence="20 22" key="3">
    <citation type="submission" date="2022-09" db="EMBL/GenBank/DDBJ databases">
        <title>The outer-membrane cytochrome OmcA is essential for infection of Shewanella oneidensis by a zebrafish-associated bacteriophage.</title>
        <authorList>
            <person name="Grenfell A.W."/>
            <person name="Intile P."/>
            <person name="Mcfarlane J."/>
            <person name="Leung D."/>
            <person name="Abdalla K."/>
            <person name="Wold M."/>
            <person name="Kees E."/>
            <person name="Gralnick J."/>
        </authorList>
    </citation>
    <scope>NUCLEOTIDE SEQUENCE [LARGE SCALE GENOMIC DNA]</scope>
    <source>
        <strain evidence="20 22">NF-5</strain>
    </source>
</reference>
<evidence type="ECO:0000313" key="21">
    <source>
        <dbReference type="EMBL" id="MDV5392368.1"/>
    </source>
</evidence>
<comment type="subunit">
    <text evidence="4 15 16">F-type ATPases have 2 components, CF(1) - the catalytic core - and CF(0) - the membrane proton channel. CF(1) has five subunits: alpha(3), beta(3), gamma(1), delta(1), epsilon(1). CF(0) has three main subunits: a, b and c.</text>
</comment>
<evidence type="ECO:0000256" key="11">
    <source>
        <dbReference type="ARBA" id="ARBA00023196"/>
    </source>
</evidence>
<keyword evidence="6 15" id="KW-0813">Transport</keyword>
<dbReference type="SMR" id="A0A1E3UV97"/>
<organism evidence="21 23">
    <name type="scientific">Shewanella xiamenensis</name>
    <dbReference type="NCBI Taxonomy" id="332186"/>
    <lineage>
        <taxon>Bacteria</taxon>
        <taxon>Pseudomonadati</taxon>
        <taxon>Pseudomonadota</taxon>
        <taxon>Gammaproteobacteria</taxon>
        <taxon>Alteromonadales</taxon>
        <taxon>Shewanellaceae</taxon>
        <taxon>Shewanella</taxon>
    </lineage>
</organism>
<dbReference type="EMBL" id="JASGOQ010000001">
    <property type="protein sequence ID" value="MDV5392368.1"/>
    <property type="molecule type" value="Genomic_DNA"/>
</dbReference>
<evidence type="ECO:0000256" key="5">
    <source>
        <dbReference type="ARBA" id="ARBA00014480"/>
    </source>
</evidence>
<dbReference type="PANTHER" id="PTHR13822:SF10">
    <property type="entry name" value="ATP SYNTHASE EPSILON CHAIN, CHLOROPLASTIC"/>
    <property type="match status" value="1"/>
</dbReference>
<dbReference type="HAMAP" id="MF_00530">
    <property type="entry name" value="ATP_synth_epsil_bac"/>
    <property type="match status" value="1"/>
</dbReference>
<comment type="similarity">
    <text evidence="3 15 16">Belongs to the ATPase epsilon chain family.</text>
</comment>
<comment type="subcellular location">
    <subcellularLocation>
        <location evidence="2 15">Cell membrane</location>
        <topology evidence="2 15">Peripheral membrane protein</topology>
    </subcellularLocation>
</comment>
<dbReference type="EMBL" id="JAOTLW010000019">
    <property type="protein sequence ID" value="MDI5833221.1"/>
    <property type="molecule type" value="Genomic_DNA"/>
</dbReference>
<dbReference type="Gene3D" id="2.60.15.10">
    <property type="entry name" value="F0F1 ATP synthase delta/epsilon subunit, N-terminal"/>
    <property type="match status" value="1"/>
</dbReference>
<dbReference type="Pfam" id="PF00401">
    <property type="entry name" value="ATP-synt_DE"/>
    <property type="match status" value="1"/>
</dbReference>
<evidence type="ECO:0000256" key="6">
    <source>
        <dbReference type="ARBA" id="ARBA00022448"/>
    </source>
</evidence>
<evidence type="ECO:0000256" key="9">
    <source>
        <dbReference type="ARBA" id="ARBA00023065"/>
    </source>
</evidence>
<evidence type="ECO:0000256" key="12">
    <source>
        <dbReference type="ARBA" id="ARBA00023310"/>
    </source>
</evidence>
<keyword evidence="22" id="KW-1185">Reference proteome</keyword>
<evidence type="ECO:0000313" key="22">
    <source>
        <dbReference type="Proteomes" id="UP001159075"/>
    </source>
</evidence>
<name>A0A1E3UV97_9GAMM</name>
<dbReference type="SUPFAM" id="SSF46604">
    <property type="entry name" value="Epsilon subunit of F1F0-ATP synthase C-terminal domain"/>
    <property type="match status" value="1"/>
</dbReference>
<reference evidence="19" key="2">
    <citation type="submission" date="2019-04" db="EMBL/GenBank/DDBJ databases">
        <authorList>
            <person name="Zou H."/>
        </authorList>
    </citation>
    <scope>NUCLEOTIDE SEQUENCE</scope>
    <source>
        <strain evidence="19">2015oxa</strain>
    </source>
</reference>
<dbReference type="Proteomes" id="UP001152518">
    <property type="component" value="Unassembled WGS sequence"/>
</dbReference>
<dbReference type="OrthoDB" id="9791445at2"/>
<dbReference type="InterPro" id="IPR036794">
    <property type="entry name" value="ATP_F1_dsu/esu_C_sf"/>
</dbReference>
<evidence type="ECO:0000256" key="3">
    <source>
        <dbReference type="ARBA" id="ARBA00005712"/>
    </source>
</evidence>
<evidence type="ECO:0000259" key="17">
    <source>
        <dbReference type="Pfam" id="PF00401"/>
    </source>
</evidence>
<feature type="domain" description="ATP synthase F1 complex delta/epsilon subunit N-terminal" evidence="18">
    <location>
        <begin position="7"/>
        <end position="84"/>
    </location>
</feature>
<dbReference type="FunFam" id="2.60.15.10:FF:000001">
    <property type="entry name" value="ATP synthase epsilon chain"/>
    <property type="match status" value="1"/>
</dbReference>
<comment type="caution">
    <text evidence="21">The sequence shown here is derived from an EMBL/GenBank/DDBJ whole genome shotgun (WGS) entry which is preliminary data.</text>
</comment>
<keyword evidence="11 15" id="KW-0139">CF(1)</keyword>
<evidence type="ECO:0000256" key="13">
    <source>
        <dbReference type="ARBA" id="ARBA00030215"/>
    </source>
</evidence>
<evidence type="ECO:0000313" key="19">
    <source>
        <dbReference type="EMBL" id="MDG5901951.1"/>
    </source>
</evidence>
<dbReference type="EMBL" id="SUNE01000020">
    <property type="protein sequence ID" value="MDG5901951.1"/>
    <property type="molecule type" value="Genomic_DNA"/>
</dbReference>
<proteinExistence type="inferred from homology"/>
<evidence type="ECO:0000256" key="1">
    <source>
        <dbReference type="ARBA" id="ARBA00003543"/>
    </source>
</evidence>
<evidence type="ECO:0000313" key="23">
    <source>
        <dbReference type="Proteomes" id="UP001187859"/>
    </source>
</evidence>
<evidence type="ECO:0000256" key="15">
    <source>
        <dbReference type="HAMAP-Rule" id="MF_00530"/>
    </source>
</evidence>
<dbReference type="InterPro" id="IPR020546">
    <property type="entry name" value="ATP_synth_F1_dsu/esu_N"/>
</dbReference>
<comment type="function">
    <text evidence="1 15">Produces ATP from ADP in the presence of a proton gradient across the membrane.</text>
</comment>
<dbReference type="InterPro" id="IPR036771">
    <property type="entry name" value="ATPsynth_dsu/esu_N"/>
</dbReference>
<dbReference type="Pfam" id="PF02823">
    <property type="entry name" value="ATP-synt_DE_N"/>
    <property type="match status" value="1"/>
</dbReference>
<dbReference type="GO" id="GO:0005524">
    <property type="term" value="F:ATP binding"/>
    <property type="evidence" value="ECO:0007669"/>
    <property type="project" value="UniProtKB-UniRule"/>
</dbReference>
<evidence type="ECO:0000256" key="4">
    <source>
        <dbReference type="ARBA" id="ARBA00011648"/>
    </source>
</evidence>
<protein>
    <recommendedName>
        <fullName evidence="5 15">ATP synthase epsilon chain</fullName>
    </recommendedName>
    <alternativeName>
        <fullName evidence="14 15">ATP synthase F1 sector epsilon subunit</fullName>
    </alternativeName>
    <alternativeName>
        <fullName evidence="13 15">F-ATPase epsilon subunit</fullName>
    </alternativeName>
</protein>
<keyword evidence="8 15" id="KW-0375">Hydrogen ion transport</keyword>
<evidence type="ECO:0000256" key="10">
    <source>
        <dbReference type="ARBA" id="ARBA00023136"/>
    </source>
</evidence>
<keyword evidence="7 15" id="KW-1003">Cell membrane</keyword>
<dbReference type="InterPro" id="IPR001469">
    <property type="entry name" value="ATP_synth_F1_dsu/esu"/>
</dbReference>
<evidence type="ECO:0000259" key="18">
    <source>
        <dbReference type="Pfam" id="PF02823"/>
    </source>
</evidence>
<dbReference type="Proteomes" id="UP001159075">
    <property type="component" value="Unassembled WGS sequence"/>
</dbReference>
<evidence type="ECO:0000256" key="8">
    <source>
        <dbReference type="ARBA" id="ARBA00022781"/>
    </source>
</evidence>
<dbReference type="NCBIfam" id="NF001847">
    <property type="entry name" value="PRK00571.1-4"/>
    <property type="match status" value="1"/>
</dbReference>
<dbReference type="FunFam" id="1.20.5.440:FF:000001">
    <property type="entry name" value="ATP synthase epsilon chain"/>
    <property type="match status" value="1"/>
</dbReference>
<dbReference type="NCBIfam" id="TIGR01216">
    <property type="entry name" value="ATP_synt_epsi"/>
    <property type="match status" value="1"/>
</dbReference>
<feature type="domain" description="ATP synthase epsilon subunit C-terminal" evidence="17">
    <location>
        <begin position="89"/>
        <end position="134"/>
    </location>
</feature>
<dbReference type="GO" id="GO:0005886">
    <property type="term" value="C:plasma membrane"/>
    <property type="evidence" value="ECO:0007669"/>
    <property type="project" value="UniProtKB-SubCell"/>
</dbReference>
<dbReference type="CDD" id="cd12152">
    <property type="entry name" value="F1-ATPase_delta"/>
    <property type="match status" value="1"/>
</dbReference>
<dbReference type="GO" id="GO:0046933">
    <property type="term" value="F:proton-transporting ATP synthase activity, rotational mechanism"/>
    <property type="evidence" value="ECO:0007669"/>
    <property type="project" value="UniProtKB-UniRule"/>
</dbReference>
<dbReference type="Proteomes" id="UP001187859">
    <property type="component" value="Unassembled WGS sequence"/>
</dbReference>
<dbReference type="InterPro" id="IPR020547">
    <property type="entry name" value="ATP_synth_F1_esu_C"/>
</dbReference>
<evidence type="ECO:0000256" key="14">
    <source>
        <dbReference type="ARBA" id="ARBA00031795"/>
    </source>
</evidence>
<dbReference type="Gene3D" id="1.20.5.440">
    <property type="entry name" value="ATP synthase delta/epsilon subunit, C-terminal domain"/>
    <property type="match status" value="1"/>
</dbReference>
<sequence>MAAMTVQLDIVSAESSIFSGRVASLQVTGSEGELGIMHGHAPLLSYIKPGMARIVKQDGSEEVFYLSGGLLEVQPSSVSVLADVVMRAKDIDEQAALEAKRRAEAHMATAGADFNYDAAMVELAKAMAQLRVVETIKKNIAR</sequence>